<feature type="compositionally biased region" description="Basic and acidic residues" evidence="1">
    <location>
        <begin position="178"/>
        <end position="190"/>
    </location>
</feature>
<feature type="region of interest" description="Disordered" evidence="1">
    <location>
        <begin position="178"/>
        <end position="202"/>
    </location>
</feature>
<sequence length="239" mass="26603">MGGQIWTEADVAKLRSLLESNKNFEQCAAELPGRSAKAIQQFAMRHGMEKAEPYEWPEREIEILKRIYASPRAIKESMHLLPGRSYVAAAAMAHRLGFPAKGKPLKGSTSVVFKLCVPVILEFGPLTADELAIKTGQNAQTIREAMRRNHGRDSRIGGWKRTTPHHWAVQWAIGSDPDVPRPEALTKSEQNRAQAKRKKARKANPFLVAAGEVKPVLTGAGREFKQDMTIHLHDELEAA</sequence>
<dbReference type="Proteomes" id="UP000247755">
    <property type="component" value="Unassembled WGS sequence"/>
</dbReference>
<evidence type="ECO:0000313" key="2">
    <source>
        <dbReference type="EMBL" id="PXX41100.1"/>
    </source>
</evidence>
<dbReference type="CDD" id="cd00167">
    <property type="entry name" value="SANT"/>
    <property type="match status" value="1"/>
</dbReference>
<comment type="caution">
    <text evidence="2">The sequence shown here is derived from an EMBL/GenBank/DDBJ whole genome shotgun (WGS) entry which is preliminary data.</text>
</comment>
<reference evidence="2 3" key="1">
    <citation type="submission" date="2018-05" db="EMBL/GenBank/DDBJ databases">
        <title>Comparative genomics of bacterial root endophytes of switchgrass collected from native prairies over two seasons.</title>
        <authorList>
            <person name="Tang Y."/>
        </authorList>
    </citation>
    <scope>NUCLEOTIDE SEQUENCE [LARGE SCALE GENOMIC DNA]</scope>
    <source>
        <strain evidence="2 3">NFIX32</strain>
    </source>
</reference>
<gene>
    <name evidence="2" type="ORF">NA66_1001710</name>
</gene>
<evidence type="ECO:0000313" key="3">
    <source>
        <dbReference type="Proteomes" id="UP000247755"/>
    </source>
</evidence>
<proteinExistence type="predicted"/>
<protein>
    <submittedName>
        <fullName evidence="2">Uncharacterized protein</fullName>
    </submittedName>
</protein>
<organism evidence="2 3">
    <name type="scientific">Burkholderia pyrrocinia</name>
    <name type="common">Pseudomonas pyrrocinia</name>
    <dbReference type="NCBI Taxonomy" id="60550"/>
    <lineage>
        <taxon>Bacteria</taxon>
        <taxon>Pseudomonadati</taxon>
        <taxon>Pseudomonadota</taxon>
        <taxon>Betaproteobacteria</taxon>
        <taxon>Burkholderiales</taxon>
        <taxon>Burkholderiaceae</taxon>
        <taxon>Burkholderia</taxon>
        <taxon>Burkholderia cepacia complex</taxon>
    </lineage>
</organism>
<name>A0A318J348_BURPY</name>
<evidence type="ECO:0000256" key="1">
    <source>
        <dbReference type="SAM" id="MobiDB-lite"/>
    </source>
</evidence>
<dbReference type="EMBL" id="QJJY01000001">
    <property type="protein sequence ID" value="PXX41100.1"/>
    <property type="molecule type" value="Genomic_DNA"/>
</dbReference>
<dbReference type="AlphaFoldDB" id="A0A318J348"/>
<dbReference type="InterPro" id="IPR001005">
    <property type="entry name" value="SANT/Myb"/>
</dbReference>
<accession>A0A318J348</accession>